<reference evidence="2" key="1">
    <citation type="submission" date="2010-08" db="EMBL/GenBank/DDBJ databases">
        <title>Genome sequence of Parvularcula bermudensis HTCC2503.</title>
        <authorList>
            <person name="Kang D.-M."/>
            <person name="Oh H.-M."/>
            <person name="Cho J.-C."/>
        </authorList>
    </citation>
    <scope>NUCLEOTIDE SEQUENCE [LARGE SCALE GENOMIC DNA]</scope>
    <source>
        <strain evidence="2">ATCC BAA-594 / HTCC2503 / KCTC 12087</strain>
    </source>
</reference>
<dbReference type="EMBL" id="CP002156">
    <property type="protein sequence ID" value="ADM09033.1"/>
    <property type="molecule type" value="Genomic_DNA"/>
</dbReference>
<keyword evidence="2" id="KW-1185">Reference proteome</keyword>
<accession>E0TFB5</accession>
<gene>
    <name evidence="1" type="ordered locus">PB2503_04792</name>
</gene>
<dbReference type="Proteomes" id="UP000001302">
    <property type="component" value="Chromosome"/>
</dbReference>
<protein>
    <submittedName>
        <fullName evidence="1">Succinate dehydrogenase</fullName>
    </submittedName>
</protein>
<proteinExistence type="predicted"/>
<reference evidence="1 2" key="2">
    <citation type="journal article" date="2011" name="J. Bacteriol.">
        <title>Complete genome sequence of strain HTCC2503T of Parvularcula bermudensis, the type species of the order "Parvularculales" in the class Alphaproteobacteria.</title>
        <authorList>
            <person name="Oh H.M."/>
            <person name="Kang I."/>
            <person name="Vergin K.L."/>
            <person name="Kang D."/>
            <person name="Rhee K.H."/>
            <person name="Giovannoni S.J."/>
            <person name="Cho J.C."/>
        </authorList>
    </citation>
    <scope>NUCLEOTIDE SEQUENCE [LARGE SCALE GENOMIC DNA]</scope>
    <source>
        <strain evidence="2">ATCC BAA-594 / HTCC2503 / KCTC 12087</strain>
    </source>
</reference>
<dbReference type="STRING" id="314260.PB2503_04792"/>
<dbReference type="AlphaFoldDB" id="E0TFB5"/>
<organism evidence="1 2">
    <name type="scientific">Parvularcula bermudensis (strain ATCC BAA-594 / HTCC2503 / KCTC 12087)</name>
    <dbReference type="NCBI Taxonomy" id="314260"/>
    <lineage>
        <taxon>Bacteria</taxon>
        <taxon>Pseudomonadati</taxon>
        <taxon>Pseudomonadota</taxon>
        <taxon>Alphaproteobacteria</taxon>
        <taxon>Parvularculales</taxon>
        <taxon>Parvularculaceae</taxon>
        <taxon>Parvularcula</taxon>
    </lineage>
</organism>
<dbReference type="KEGG" id="pbr:PB2503_04792"/>
<evidence type="ECO:0000313" key="1">
    <source>
        <dbReference type="EMBL" id="ADM09033.1"/>
    </source>
</evidence>
<dbReference type="HOGENOM" id="CLU_3219622_0_0_5"/>
<evidence type="ECO:0000313" key="2">
    <source>
        <dbReference type="Proteomes" id="UP000001302"/>
    </source>
</evidence>
<sequence length="44" mass="5016">MIYRPDHEGLQQLLDFFAENCFQQKPMIVHKGPERSGADARAIG</sequence>
<name>E0TFB5_PARBH</name>